<feature type="chain" id="PRO_5001645844" description="Glutamine amidotransferase domain-containing protein" evidence="1">
    <location>
        <begin position="17"/>
        <end position="265"/>
    </location>
</feature>
<dbReference type="InterPro" id="IPR017926">
    <property type="entry name" value="GATASE"/>
</dbReference>
<dbReference type="PANTHER" id="PTHR42695">
    <property type="entry name" value="GLUTAMINE AMIDOTRANSFERASE YLR126C-RELATED"/>
    <property type="match status" value="1"/>
</dbReference>
<evidence type="ECO:0000256" key="1">
    <source>
        <dbReference type="SAM" id="SignalP"/>
    </source>
</evidence>
<keyword evidence="1" id="KW-0732">Signal</keyword>
<sequence>MHRIALLLCGNLSGAALEQNGGYTDIYARYLAATVPPAVEYAVDAFDVVSDLAYPNEDQYSSMILTGSAANAYDDAEWIITLVAFIQRIASTKPHIKLIGICFGHQIIARALGGSCVPNGGRWECGPTPVQLTDLGKQLFGAPDTLTIQQMHRDHVPTLPPSFHLLASSELSPVQGMIRFSPASAPPTSSSPENTPLRKIHILTTQFHPEFTTPITTAIVAQRVAAGAIPVPTALDFDRRTALDTQPDAKERVGKAVWGVITGEI</sequence>
<feature type="signal peptide" evidence="1">
    <location>
        <begin position="1"/>
        <end position="16"/>
    </location>
</feature>
<dbReference type="Pfam" id="PF00117">
    <property type="entry name" value="GATase"/>
    <property type="match status" value="1"/>
</dbReference>
<dbReference type="SUPFAM" id="SSF52317">
    <property type="entry name" value="Class I glutamine amidotransferase-like"/>
    <property type="match status" value="1"/>
</dbReference>
<organism evidence="3 4">
    <name type="scientific">Galerina marginata (strain CBS 339.88)</name>
    <dbReference type="NCBI Taxonomy" id="685588"/>
    <lineage>
        <taxon>Eukaryota</taxon>
        <taxon>Fungi</taxon>
        <taxon>Dikarya</taxon>
        <taxon>Basidiomycota</taxon>
        <taxon>Agaricomycotina</taxon>
        <taxon>Agaricomycetes</taxon>
        <taxon>Agaricomycetidae</taxon>
        <taxon>Agaricales</taxon>
        <taxon>Agaricineae</taxon>
        <taxon>Strophariaceae</taxon>
        <taxon>Galerina</taxon>
    </lineage>
</organism>
<evidence type="ECO:0000259" key="2">
    <source>
        <dbReference type="Pfam" id="PF00117"/>
    </source>
</evidence>
<evidence type="ECO:0000313" key="4">
    <source>
        <dbReference type="Proteomes" id="UP000027222"/>
    </source>
</evidence>
<dbReference type="Proteomes" id="UP000027222">
    <property type="component" value="Unassembled WGS sequence"/>
</dbReference>
<dbReference type="GO" id="GO:0005829">
    <property type="term" value="C:cytosol"/>
    <property type="evidence" value="ECO:0007669"/>
    <property type="project" value="TreeGrafter"/>
</dbReference>
<dbReference type="GO" id="GO:0005634">
    <property type="term" value="C:nucleus"/>
    <property type="evidence" value="ECO:0007669"/>
    <property type="project" value="TreeGrafter"/>
</dbReference>
<accession>A0A067SJP7</accession>
<dbReference type="Gene3D" id="3.40.50.880">
    <property type="match status" value="1"/>
</dbReference>
<keyword evidence="4" id="KW-1185">Reference proteome</keyword>
<evidence type="ECO:0000313" key="3">
    <source>
        <dbReference type="EMBL" id="KDR70257.1"/>
    </source>
</evidence>
<dbReference type="InterPro" id="IPR029062">
    <property type="entry name" value="Class_I_gatase-like"/>
</dbReference>
<name>A0A067SJP7_GALM3</name>
<reference evidence="4" key="1">
    <citation type="journal article" date="2014" name="Proc. Natl. Acad. Sci. U.S.A.">
        <title>Extensive sampling of basidiomycete genomes demonstrates inadequacy of the white-rot/brown-rot paradigm for wood decay fungi.</title>
        <authorList>
            <person name="Riley R."/>
            <person name="Salamov A.A."/>
            <person name="Brown D.W."/>
            <person name="Nagy L.G."/>
            <person name="Floudas D."/>
            <person name="Held B.W."/>
            <person name="Levasseur A."/>
            <person name="Lombard V."/>
            <person name="Morin E."/>
            <person name="Otillar R."/>
            <person name="Lindquist E.A."/>
            <person name="Sun H."/>
            <person name="LaButti K.M."/>
            <person name="Schmutz J."/>
            <person name="Jabbour D."/>
            <person name="Luo H."/>
            <person name="Baker S.E."/>
            <person name="Pisabarro A.G."/>
            <person name="Walton J.D."/>
            <person name="Blanchette R.A."/>
            <person name="Henrissat B."/>
            <person name="Martin F."/>
            <person name="Cullen D."/>
            <person name="Hibbett D.S."/>
            <person name="Grigoriev I.V."/>
        </authorList>
    </citation>
    <scope>NUCLEOTIDE SEQUENCE [LARGE SCALE GENOMIC DNA]</scope>
    <source>
        <strain evidence="4">CBS 339.88</strain>
    </source>
</reference>
<proteinExistence type="predicted"/>
<dbReference type="PROSITE" id="PS51273">
    <property type="entry name" value="GATASE_TYPE_1"/>
    <property type="match status" value="1"/>
</dbReference>
<dbReference type="OrthoDB" id="92161at2759"/>
<gene>
    <name evidence="3" type="ORF">GALMADRAFT_76521</name>
</gene>
<dbReference type="AlphaFoldDB" id="A0A067SJP7"/>
<dbReference type="STRING" id="685588.A0A067SJP7"/>
<dbReference type="PANTHER" id="PTHR42695:SF5">
    <property type="entry name" value="GLUTAMINE AMIDOTRANSFERASE YLR126C-RELATED"/>
    <property type="match status" value="1"/>
</dbReference>
<dbReference type="InterPro" id="IPR044992">
    <property type="entry name" value="ChyE-like"/>
</dbReference>
<protein>
    <recommendedName>
        <fullName evidence="2">Glutamine amidotransferase domain-containing protein</fullName>
    </recommendedName>
</protein>
<feature type="domain" description="Glutamine amidotransferase" evidence="2">
    <location>
        <begin position="57"/>
        <end position="178"/>
    </location>
</feature>
<dbReference type="CDD" id="cd01741">
    <property type="entry name" value="GATase1_1"/>
    <property type="match status" value="1"/>
</dbReference>
<dbReference type="EMBL" id="KL142398">
    <property type="protein sequence ID" value="KDR70257.1"/>
    <property type="molecule type" value="Genomic_DNA"/>
</dbReference>
<dbReference type="HOGENOM" id="CLU_054974_0_2_1"/>